<organism evidence="1 2">
    <name type="scientific">Candidatus Planktophila dulcis</name>
    <dbReference type="NCBI Taxonomy" id="1884914"/>
    <lineage>
        <taxon>Bacteria</taxon>
        <taxon>Bacillati</taxon>
        <taxon>Actinomycetota</taxon>
        <taxon>Actinomycetes</taxon>
        <taxon>Candidatus Nanopelagicales</taxon>
        <taxon>Candidatus Nanopelagicaceae</taxon>
        <taxon>Candidatus Planktophila</taxon>
    </lineage>
</organism>
<dbReference type="InterPro" id="IPR032710">
    <property type="entry name" value="NTF2-like_dom_sf"/>
</dbReference>
<dbReference type="SUPFAM" id="SSF54427">
    <property type="entry name" value="NTF2-like"/>
    <property type="match status" value="1"/>
</dbReference>
<evidence type="ECO:0008006" key="3">
    <source>
        <dbReference type="Google" id="ProtNLM"/>
    </source>
</evidence>
<accession>A0AAD0E4R0</accession>
<dbReference type="GeneID" id="300656958"/>
<gene>
    <name evidence="1" type="ORF">A1s21155_02190</name>
</gene>
<dbReference type="RefSeq" id="WP_095696059.1">
    <property type="nucleotide sequence ID" value="NZ_CP016770.1"/>
</dbReference>
<sequence length="115" mass="12999">MSIQTQAIEDIVLKFQARDIASIQGYIHPEFTWFDSSGSVVLQGGQRFLSALEGMWRENPEVVNTSSVCIQVGNLVSHTESFRGFSDGHTEDWIWVYEFDAGVILKMYGFLNSTE</sequence>
<dbReference type="EMBL" id="CP016770">
    <property type="protein sequence ID" value="ASY11794.1"/>
    <property type="molecule type" value="Genomic_DNA"/>
</dbReference>
<keyword evidence="2" id="KW-1185">Reference proteome</keyword>
<evidence type="ECO:0000313" key="1">
    <source>
        <dbReference type="EMBL" id="ASY11794.1"/>
    </source>
</evidence>
<evidence type="ECO:0000313" key="2">
    <source>
        <dbReference type="Proteomes" id="UP000217216"/>
    </source>
</evidence>
<proteinExistence type="predicted"/>
<dbReference type="AlphaFoldDB" id="A0AAD0E4R0"/>
<dbReference type="Proteomes" id="UP000217216">
    <property type="component" value="Chromosome"/>
</dbReference>
<dbReference type="Gene3D" id="3.10.450.50">
    <property type="match status" value="1"/>
</dbReference>
<protein>
    <recommendedName>
        <fullName evidence="3">SnoaL-like domain-containing protein</fullName>
    </recommendedName>
</protein>
<dbReference type="KEGG" id="plak:A1s21155_02190"/>
<name>A0AAD0E4R0_9ACTN</name>
<reference evidence="1 2" key="1">
    <citation type="submission" date="2016-07" db="EMBL/GenBank/DDBJ databases">
        <title>High microdiversification within the ubiquitous acI lineage of Actinobacteria.</title>
        <authorList>
            <person name="Neuenschwander S.M."/>
            <person name="Salcher M."/>
            <person name="Ghai R."/>
            <person name="Pernthaler J."/>
        </authorList>
    </citation>
    <scope>NUCLEOTIDE SEQUENCE [LARGE SCALE GENOMIC DNA]</scope>
    <source>
        <strain evidence="1">MMS-21-155</strain>
    </source>
</reference>